<dbReference type="EMBL" id="WWBZ02000022">
    <property type="protein sequence ID" value="KAF4307824.1"/>
    <property type="molecule type" value="Genomic_DNA"/>
</dbReference>
<organism evidence="2 3">
    <name type="scientific">Botryosphaeria dothidea</name>
    <dbReference type="NCBI Taxonomy" id="55169"/>
    <lineage>
        <taxon>Eukaryota</taxon>
        <taxon>Fungi</taxon>
        <taxon>Dikarya</taxon>
        <taxon>Ascomycota</taxon>
        <taxon>Pezizomycotina</taxon>
        <taxon>Dothideomycetes</taxon>
        <taxon>Dothideomycetes incertae sedis</taxon>
        <taxon>Botryosphaeriales</taxon>
        <taxon>Botryosphaeriaceae</taxon>
        <taxon>Botryosphaeria</taxon>
    </lineage>
</organism>
<evidence type="ECO:0000313" key="3">
    <source>
        <dbReference type="Proteomes" id="UP000572817"/>
    </source>
</evidence>
<evidence type="ECO:0000313" key="2">
    <source>
        <dbReference type="EMBL" id="KAF4307824.1"/>
    </source>
</evidence>
<keyword evidence="3" id="KW-1185">Reference proteome</keyword>
<sequence length="537" mass="59942">MSTPDPNLAPGAQPRPTETASTPANAPPTSMTEYLSGELSTALHRLSHIEKLPIEVVCEIAKFLTWKQIGNLRLASRQMTEKVSLSFASYLSILPVRFTLSNTGALCHLLRSPTNANAIRELDIIVGTSPFPKRFRFPEGSYRDFLLLSLQHKQESEDAGSGEAGAEEEQDHAAAAHEREKMAQLARDIYRGRIPGYMMEKYSKVCCLVGCAHHFLALALIKMENLQAINVFGTTIEIRHLTCDPMACASIPLNHRSLSGILEAIHRSKREVQRFEIRENPWLHGTKAGYHEYVEDITPCRRMVPKLKVDALGAVRELAFSFAGGGHNQSDHPDEARYVAITKIIQAAPQLEGLSLAIGSRHCDASIGFVNACIPAARIPTLRTVILKYDYVWMDRLMAFVGANPQLKHLVFFRMMLVGGDWAPVLRHIRASMDIETLVFSANTVLDSWCLTTWDGRKMSIAIDLRGMDMAKEGLPFDDDDWVFVVLVDDDGEGFDEVQRQYGTAKALELLVEGYYTSHKSNHQLALDQMETASQNY</sequence>
<dbReference type="Proteomes" id="UP000572817">
    <property type="component" value="Unassembled WGS sequence"/>
</dbReference>
<accession>A0A8H4N1X8</accession>
<gene>
    <name evidence="2" type="ORF">GTA08_BOTSDO04810</name>
</gene>
<feature type="region of interest" description="Disordered" evidence="1">
    <location>
        <begin position="157"/>
        <end position="178"/>
    </location>
</feature>
<evidence type="ECO:0000256" key="1">
    <source>
        <dbReference type="SAM" id="MobiDB-lite"/>
    </source>
</evidence>
<proteinExistence type="predicted"/>
<dbReference type="AlphaFoldDB" id="A0A8H4N1X8"/>
<evidence type="ECO:0008006" key="4">
    <source>
        <dbReference type="Google" id="ProtNLM"/>
    </source>
</evidence>
<reference evidence="2" key="1">
    <citation type="submission" date="2020-04" db="EMBL/GenBank/DDBJ databases">
        <title>Genome Assembly and Annotation of Botryosphaeria dothidea sdau 11-99, a Latent Pathogen of Apple Fruit Ring Rot in China.</title>
        <authorList>
            <person name="Yu C."/>
            <person name="Diao Y."/>
            <person name="Lu Q."/>
            <person name="Zhao J."/>
            <person name="Cui S."/>
            <person name="Peng C."/>
            <person name="He B."/>
            <person name="Liu H."/>
        </authorList>
    </citation>
    <scope>NUCLEOTIDE SEQUENCE [LARGE SCALE GENOMIC DNA]</scope>
    <source>
        <strain evidence="2">Sdau11-99</strain>
    </source>
</reference>
<protein>
    <recommendedName>
        <fullName evidence="4">F-box domain-containing protein</fullName>
    </recommendedName>
</protein>
<comment type="caution">
    <text evidence="2">The sequence shown here is derived from an EMBL/GenBank/DDBJ whole genome shotgun (WGS) entry which is preliminary data.</text>
</comment>
<feature type="compositionally biased region" description="Polar residues" evidence="1">
    <location>
        <begin position="16"/>
        <end position="30"/>
    </location>
</feature>
<name>A0A8H4N1X8_9PEZI</name>
<feature type="compositionally biased region" description="Acidic residues" evidence="1">
    <location>
        <begin position="157"/>
        <end position="170"/>
    </location>
</feature>
<feature type="region of interest" description="Disordered" evidence="1">
    <location>
        <begin position="1"/>
        <end position="30"/>
    </location>
</feature>